<sequence>MSRSPLSLDLSFQLFAPSLHSLRFYPLAVSAPHLFTFCLKNASHTQSILWSISTTMEHKQSQGAYAFSQNCMDIQTVWLNTNRHPRIPSLIKAPSFITSSAYKPHCSSMPWCSVHGPRSTRTHGRLHTMAHPPWGPSFRYRCRKRFFLSFIFFTGIIALRF</sequence>
<gene>
    <name evidence="1" type="ORF">METBIDRAFT_153289</name>
</gene>
<accession>A0A1A0HEV7</accession>
<evidence type="ECO:0000313" key="1">
    <source>
        <dbReference type="EMBL" id="OBA22422.1"/>
    </source>
</evidence>
<dbReference type="RefSeq" id="XP_018712918.1">
    <property type="nucleotide sequence ID" value="XM_018854585.1"/>
</dbReference>
<dbReference type="GeneID" id="30027561"/>
<proteinExistence type="predicted"/>
<dbReference type="EMBL" id="LXTC01000002">
    <property type="protein sequence ID" value="OBA22422.1"/>
    <property type="molecule type" value="Genomic_DNA"/>
</dbReference>
<protein>
    <submittedName>
        <fullName evidence="1">Uncharacterized protein</fullName>
    </submittedName>
</protein>
<evidence type="ECO:0000313" key="2">
    <source>
        <dbReference type="Proteomes" id="UP000092555"/>
    </source>
</evidence>
<dbReference type="Proteomes" id="UP000092555">
    <property type="component" value="Unassembled WGS sequence"/>
</dbReference>
<comment type="caution">
    <text evidence="1">The sequence shown here is derived from an EMBL/GenBank/DDBJ whole genome shotgun (WGS) entry which is preliminary data.</text>
</comment>
<keyword evidence="2" id="KW-1185">Reference proteome</keyword>
<dbReference type="AlphaFoldDB" id="A0A1A0HEV7"/>
<name>A0A1A0HEV7_9ASCO</name>
<organism evidence="1 2">
    <name type="scientific">Metschnikowia bicuspidata var. bicuspidata NRRL YB-4993</name>
    <dbReference type="NCBI Taxonomy" id="869754"/>
    <lineage>
        <taxon>Eukaryota</taxon>
        <taxon>Fungi</taxon>
        <taxon>Dikarya</taxon>
        <taxon>Ascomycota</taxon>
        <taxon>Saccharomycotina</taxon>
        <taxon>Pichiomycetes</taxon>
        <taxon>Metschnikowiaceae</taxon>
        <taxon>Metschnikowia</taxon>
    </lineage>
</organism>
<reference evidence="1 2" key="1">
    <citation type="submission" date="2016-05" db="EMBL/GenBank/DDBJ databases">
        <title>Comparative genomics of biotechnologically important yeasts.</title>
        <authorList>
            <consortium name="DOE Joint Genome Institute"/>
            <person name="Riley R."/>
            <person name="Haridas S."/>
            <person name="Wolfe K.H."/>
            <person name="Lopes M.R."/>
            <person name="Hittinger C.T."/>
            <person name="Goker M."/>
            <person name="Salamov A."/>
            <person name="Wisecaver J."/>
            <person name="Long T.M."/>
            <person name="Aerts A.L."/>
            <person name="Barry K."/>
            <person name="Choi C."/>
            <person name="Clum A."/>
            <person name="Coughlan A.Y."/>
            <person name="Deshpande S."/>
            <person name="Douglass A.P."/>
            <person name="Hanson S.J."/>
            <person name="Klenk H.-P."/>
            <person name="LaButti K."/>
            <person name="Lapidus A."/>
            <person name="Lindquist E."/>
            <person name="Lipzen A."/>
            <person name="Meier-kolthoff J.P."/>
            <person name="Ohm R.A."/>
            <person name="Otillar R.P."/>
            <person name="Pangilinan J."/>
            <person name="Peng Y."/>
            <person name="Rokas A."/>
            <person name="Rosa C.A."/>
            <person name="Scheuner C."/>
            <person name="Sibirny A.A."/>
            <person name="Slot J.C."/>
            <person name="Stielow J.B."/>
            <person name="Sun H."/>
            <person name="Kurtzman C.P."/>
            <person name="Blackwell M."/>
            <person name="Grigoriev I.V."/>
            <person name="Jeffries T.W."/>
        </authorList>
    </citation>
    <scope>NUCLEOTIDE SEQUENCE [LARGE SCALE GENOMIC DNA]</scope>
    <source>
        <strain evidence="1 2">NRRL YB-4993</strain>
    </source>
</reference>